<gene>
    <name evidence="10" type="primary">yheI_8</name>
    <name evidence="10" type="ORF">SDC9_91318</name>
</gene>
<dbReference type="EC" id="3.6.3.-" evidence="10"/>
<reference evidence="10" key="1">
    <citation type="submission" date="2019-08" db="EMBL/GenBank/DDBJ databases">
        <authorList>
            <person name="Kucharzyk K."/>
            <person name="Murdoch R.W."/>
            <person name="Higgins S."/>
            <person name="Loffler F."/>
        </authorList>
    </citation>
    <scope>NUCLEOTIDE SEQUENCE</scope>
</reference>
<dbReference type="PROSITE" id="PS50929">
    <property type="entry name" value="ABC_TM1F"/>
    <property type="match status" value="1"/>
</dbReference>
<dbReference type="PANTHER" id="PTHR43394">
    <property type="entry name" value="ATP-DEPENDENT PERMEASE MDL1, MITOCHONDRIAL"/>
    <property type="match status" value="1"/>
</dbReference>
<feature type="domain" description="ABC transporter" evidence="8">
    <location>
        <begin position="281"/>
        <end position="511"/>
    </location>
</feature>
<evidence type="ECO:0000256" key="6">
    <source>
        <dbReference type="ARBA" id="ARBA00023136"/>
    </source>
</evidence>
<dbReference type="Pfam" id="PF00005">
    <property type="entry name" value="ABC_tran"/>
    <property type="match status" value="1"/>
</dbReference>
<keyword evidence="2 7" id="KW-0812">Transmembrane</keyword>
<evidence type="ECO:0000256" key="2">
    <source>
        <dbReference type="ARBA" id="ARBA00022692"/>
    </source>
</evidence>
<dbReference type="PROSITE" id="PS00211">
    <property type="entry name" value="ABC_TRANSPORTER_1"/>
    <property type="match status" value="1"/>
</dbReference>
<evidence type="ECO:0000313" key="10">
    <source>
        <dbReference type="EMBL" id="MPM44639.1"/>
    </source>
</evidence>
<dbReference type="InterPro" id="IPR039421">
    <property type="entry name" value="Type_1_exporter"/>
</dbReference>
<sequence>MPSVVLLATLYAILIGITQLFRYFKRFYIRRFANSTSSTMRLMIYNSIMSKSTSELDNENTGNLMTRVISDVDLCVEGMRKVTTEVFDTGVLMISYLVSMLFYDVKITILSIIFVPVAMVIAEKLKSVIYKYSREYRKKSSDIADVTYDIIENSMLYRVTGMEVKNRARYNEELEDLQNKAIKASILENSMQPIYNVIAMVGIIMVIYLGGTKVIRGGWTVGSFSTYIAMFTAMATKASKAAKLFNSVQKSQISWKRIKPYLSDYKTKDSSSSVDNRDTMLLVEGLSFSYGEGRENIIENISFEAKRGEIIGITGSIASGKSTLGLSLLGLYPYLGSIKVDGRELKDYSEYERSQMISYLGHKPQLLSDSIYNNITMGSRKEITPVLKDVCFNTDLYAMPKGQDTLVGNSGIKLSGGQQARIALARALINKNKIMILDDPFSAVDMKTEEKIIENLRNNYKDSLIILISHRLAIFNRINKIILLKNDTTADMGTHEELMKKSDVYATIYNLQCTEVGHGDEQCFDKAVNE</sequence>
<dbReference type="InterPro" id="IPR003593">
    <property type="entry name" value="AAA+_ATPase"/>
</dbReference>
<evidence type="ECO:0000259" key="9">
    <source>
        <dbReference type="PROSITE" id="PS50929"/>
    </source>
</evidence>
<evidence type="ECO:0000256" key="1">
    <source>
        <dbReference type="ARBA" id="ARBA00004141"/>
    </source>
</evidence>
<accession>A0A644ZUF2</accession>
<comment type="subcellular location">
    <subcellularLocation>
        <location evidence="1">Membrane</location>
        <topology evidence="1">Multi-pass membrane protein</topology>
    </subcellularLocation>
</comment>
<organism evidence="10">
    <name type="scientific">bioreactor metagenome</name>
    <dbReference type="NCBI Taxonomy" id="1076179"/>
    <lineage>
        <taxon>unclassified sequences</taxon>
        <taxon>metagenomes</taxon>
        <taxon>ecological metagenomes</taxon>
    </lineage>
</organism>
<evidence type="ECO:0000259" key="8">
    <source>
        <dbReference type="PROSITE" id="PS50893"/>
    </source>
</evidence>
<dbReference type="InterPro" id="IPR027417">
    <property type="entry name" value="P-loop_NTPase"/>
</dbReference>
<dbReference type="CDD" id="cd03228">
    <property type="entry name" value="ABCC_MRP_Like"/>
    <property type="match status" value="1"/>
</dbReference>
<feature type="transmembrane region" description="Helical" evidence="7">
    <location>
        <begin position="217"/>
        <end position="236"/>
    </location>
</feature>
<comment type="caution">
    <text evidence="10">The sequence shown here is derived from an EMBL/GenBank/DDBJ whole genome shotgun (WGS) entry which is preliminary data.</text>
</comment>
<protein>
    <submittedName>
        <fullName evidence="10">Putative multidrug resistance ABC transporter ATP-binding/permease protein YheI</fullName>
        <ecNumber evidence="10">3.6.3.-</ecNumber>
    </submittedName>
</protein>
<keyword evidence="10" id="KW-0378">Hydrolase</keyword>
<dbReference type="AlphaFoldDB" id="A0A644ZUF2"/>
<dbReference type="PROSITE" id="PS50893">
    <property type="entry name" value="ABC_TRANSPORTER_2"/>
    <property type="match status" value="1"/>
</dbReference>
<dbReference type="PANTHER" id="PTHR43394:SF1">
    <property type="entry name" value="ATP-BINDING CASSETTE SUB-FAMILY B MEMBER 10, MITOCHONDRIAL"/>
    <property type="match status" value="1"/>
</dbReference>
<dbReference type="GO" id="GO:0015421">
    <property type="term" value="F:ABC-type oligopeptide transporter activity"/>
    <property type="evidence" value="ECO:0007669"/>
    <property type="project" value="TreeGrafter"/>
</dbReference>
<proteinExistence type="predicted"/>
<dbReference type="SUPFAM" id="SSF52540">
    <property type="entry name" value="P-loop containing nucleoside triphosphate hydrolases"/>
    <property type="match status" value="1"/>
</dbReference>
<keyword evidence="4 10" id="KW-0067">ATP-binding</keyword>
<dbReference type="EMBL" id="VSSQ01010555">
    <property type="protein sequence ID" value="MPM44639.1"/>
    <property type="molecule type" value="Genomic_DNA"/>
</dbReference>
<evidence type="ECO:0000256" key="4">
    <source>
        <dbReference type="ARBA" id="ARBA00022840"/>
    </source>
</evidence>
<feature type="transmembrane region" description="Helical" evidence="7">
    <location>
        <begin position="193"/>
        <end position="211"/>
    </location>
</feature>
<dbReference type="GO" id="GO:0016887">
    <property type="term" value="F:ATP hydrolysis activity"/>
    <property type="evidence" value="ECO:0007669"/>
    <property type="project" value="InterPro"/>
</dbReference>
<dbReference type="InterPro" id="IPR017871">
    <property type="entry name" value="ABC_transporter-like_CS"/>
</dbReference>
<name>A0A644ZUF2_9ZZZZ</name>
<dbReference type="GO" id="GO:0005524">
    <property type="term" value="F:ATP binding"/>
    <property type="evidence" value="ECO:0007669"/>
    <property type="project" value="UniProtKB-KW"/>
</dbReference>
<dbReference type="GO" id="GO:0016020">
    <property type="term" value="C:membrane"/>
    <property type="evidence" value="ECO:0007669"/>
    <property type="project" value="UniProtKB-SubCell"/>
</dbReference>
<dbReference type="Gene3D" id="3.40.50.300">
    <property type="entry name" value="P-loop containing nucleotide triphosphate hydrolases"/>
    <property type="match status" value="1"/>
</dbReference>
<keyword evidence="3" id="KW-0547">Nucleotide-binding</keyword>
<dbReference type="InterPro" id="IPR036640">
    <property type="entry name" value="ABC1_TM_sf"/>
</dbReference>
<dbReference type="CDD" id="cd07346">
    <property type="entry name" value="ABC_6TM_exporters"/>
    <property type="match status" value="1"/>
</dbReference>
<dbReference type="InterPro" id="IPR003439">
    <property type="entry name" value="ABC_transporter-like_ATP-bd"/>
</dbReference>
<feature type="domain" description="ABC transmembrane type-1" evidence="9">
    <location>
        <begin position="1"/>
        <end position="250"/>
    </location>
</feature>
<keyword evidence="6 7" id="KW-0472">Membrane</keyword>
<dbReference type="InterPro" id="IPR011527">
    <property type="entry name" value="ABC1_TM_dom"/>
</dbReference>
<keyword evidence="5 7" id="KW-1133">Transmembrane helix</keyword>
<evidence type="ECO:0000256" key="5">
    <source>
        <dbReference type="ARBA" id="ARBA00022989"/>
    </source>
</evidence>
<feature type="transmembrane region" description="Helical" evidence="7">
    <location>
        <begin position="6"/>
        <end position="24"/>
    </location>
</feature>
<dbReference type="SMART" id="SM00382">
    <property type="entry name" value="AAA"/>
    <property type="match status" value="1"/>
</dbReference>
<evidence type="ECO:0000256" key="7">
    <source>
        <dbReference type="SAM" id="Phobius"/>
    </source>
</evidence>
<dbReference type="Pfam" id="PF00664">
    <property type="entry name" value="ABC_membrane"/>
    <property type="match status" value="1"/>
</dbReference>
<dbReference type="Gene3D" id="1.20.1560.10">
    <property type="entry name" value="ABC transporter type 1, transmembrane domain"/>
    <property type="match status" value="1"/>
</dbReference>
<evidence type="ECO:0000256" key="3">
    <source>
        <dbReference type="ARBA" id="ARBA00022741"/>
    </source>
</evidence>
<dbReference type="SUPFAM" id="SSF90123">
    <property type="entry name" value="ABC transporter transmembrane region"/>
    <property type="match status" value="1"/>
</dbReference>
<feature type="transmembrane region" description="Helical" evidence="7">
    <location>
        <begin position="109"/>
        <end position="129"/>
    </location>
</feature>